<feature type="region of interest" description="Disordered" evidence="1">
    <location>
        <begin position="157"/>
        <end position="181"/>
    </location>
</feature>
<gene>
    <name evidence="2" type="ORF">LTR09_009029</name>
</gene>
<dbReference type="AlphaFoldDB" id="A0AAJ0G5U8"/>
<keyword evidence="3" id="KW-1185">Reference proteome</keyword>
<sequence>MEPNTVSRQMDSSSDLAGEPRTAPTAPGPILAQVMKLTLRALRNQLGWIEAQLEVWAAQNFAQKDWQTQLEWFFDRRMTIPALRSRLAEIGATLLDRDPIPPCYSDDTLTELWLTLLSAEDSIGGLELQLDHWIAAQPEDARAFIMPTTNPLAIRGHINRREEPGGDEKRQTTGSYTNGTPAARGLMEVSAAHMEYAGPLDQRLNALRLR</sequence>
<name>A0AAJ0G5U8_9PEZI</name>
<accession>A0AAJ0G5U8</accession>
<feature type="compositionally biased region" description="Polar residues" evidence="1">
    <location>
        <begin position="1"/>
        <end position="15"/>
    </location>
</feature>
<reference evidence="2" key="1">
    <citation type="submission" date="2023-04" db="EMBL/GenBank/DDBJ databases">
        <title>Black Yeasts Isolated from many extreme environments.</title>
        <authorList>
            <person name="Coleine C."/>
            <person name="Stajich J.E."/>
            <person name="Selbmann L."/>
        </authorList>
    </citation>
    <scope>NUCLEOTIDE SEQUENCE</scope>
    <source>
        <strain evidence="2">CCFEE 5312</strain>
    </source>
</reference>
<dbReference type="EMBL" id="JAWDJX010000038">
    <property type="protein sequence ID" value="KAK3049608.1"/>
    <property type="molecule type" value="Genomic_DNA"/>
</dbReference>
<dbReference type="Proteomes" id="UP001271007">
    <property type="component" value="Unassembled WGS sequence"/>
</dbReference>
<feature type="region of interest" description="Disordered" evidence="1">
    <location>
        <begin position="1"/>
        <end position="27"/>
    </location>
</feature>
<proteinExistence type="predicted"/>
<feature type="compositionally biased region" description="Basic and acidic residues" evidence="1">
    <location>
        <begin position="159"/>
        <end position="171"/>
    </location>
</feature>
<evidence type="ECO:0000313" key="3">
    <source>
        <dbReference type="Proteomes" id="UP001271007"/>
    </source>
</evidence>
<comment type="caution">
    <text evidence="2">The sequence shown here is derived from an EMBL/GenBank/DDBJ whole genome shotgun (WGS) entry which is preliminary data.</text>
</comment>
<evidence type="ECO:0000256" key="1">
    <source>
        <dbReference type="SAM" id="MobiDB-lite"/>
    </source>
</evidence>
<organism evidence="2 3">
    <name type="scientific">Extremus antarcticus</name>
    <dbReference type="NCBI Taxonomy" id="702011"/>
    <lineage>
        <taxon>Eukaryota</taxon>
        <taxon>Fungi</taxon>
        <taxon>Dikarya</taxon>
        <taxon>Ascomycota</taxon>
        <taxon>Pezizomycotina</taxon>
        <taxon>Dothideomycetes</taxon>
        <taxon>Dothideomycetidae</taxon>
        <taxon>Mycosphaerellales</taxon>
        <taxon>Extremaceae</taxon>
        <taxon>Extremus</taxon>
    </lineage>
</organism>
<evidence type="ECO:0000313" key="2">
    <source>
        <dbReference type="EMBL" id="KAK3049608.1"/>
    </source>
</evidence>
<protein>
    <submittedName>
        <fullName evidence="2">Uncharacterized protein</fullName>
    </submittedName>
</protein>